<keyword evidence="1" id="KW-1133">Transmembrane helix</keyword>
<evidence type="ECO:0000313" key="2">
    <source>
        <dbReference type="EMBL" id="SHF63081.1"/>
    </source>
</evidence>
<keyword evidence="1" id="KW-0812">Transmembrane</keyword>
<evidence type="ECO:0008006" key="4">
    <source>
        <dbReference type="Google" id="ProtNLM"/>
    </source>
</evidence>
<organism evidence="2 3">
    <name type="scientific">Bacteroides faecichinchillae</name>
    <dbReference type="NCBI Taxonomy" id="871325"/>
    <lineage>
        <taxon>Bacteria</taxon>
        <taxon>Pseudomonadati</taxon>
        <taxon>Bacteroidota</taxon>
        <taxon>Bacteroidia</taxon>
        <taxon>Bacteroidales</taxon>
        <taxon>Bacteroidaceae</taxon>
        <taxon>Bacteroides</taxon>
    </lineage>
</organism>
<accession>A0A1M5D818</accession>
<sequence>MSRNFSNASAPSTIKARASVGLCGVRGSYEGTVSSFWKIGGPVVGITVAVGLFVLPEIRKKLGKARIENEKQKSVIRKDEACENSRIKKDEVEQQCDLDIRKAKGLSQVKIDETRALFEIRREFGPMGKSTGQEQNPHEDVSLGEWLQWFNREFPMPCHSAIPHISTILDGCPEGFRPAMLFHLLGGYGALAFSNVRARYLDGRYHSPSLQVIIEGGQGSGKSVFKDVYEQDLFQRVVMDNRLKSRTGRTDRIVQIVGTDISKARLMEVIANSRGLSLYAMETEIDTIRKSASKGGGFSSDLLRKAFSGEAVSLDNKHTRDDCRGDFSVRLNYTFTGTPGAVRRFFTDEDYENGTASRICFCAIPEQDRSVPEFDLPEGEELERMRDQLGEWREKYCLRTAEDGTDIPADEYLTDLSYVHGPLGNWIGEQKKADDRMRRMVSPRMATIAFHAAIVLHMLAGEPGEDNPKMRKAVCKLTVYIANHCMERFLHKYYKGAYPVMEKMAGLPLRRKLTDEEIECWYPLWHTPGEDGQPLGYGRIAKMIGVDRDSVKNAFKRYERRNGLR</sequence>
<dbReference type="InterPro" id="IPR025048">
    <property type="entry name" value="DUF3987"/>
</dbReference>
<proteinExistence type="predicted"/>
<evidence type="ECO:0000256" key="1">
    <source>
        <dbReference type="SAM" id="Phobius"/>
    </source>
</evidence>
<dbReference type="STRING" id="871325.SAMN05444349_12745"/>
<evidence type="ECO:0000313" key="3">
    <source>
        <dbReference type="Proteomes" id="UP000184436"/>
    </source>
</evidence>
<feature type="transmembrane region" description="Helical" evidence="1">
    <location>
        <begin position="36"/>
        <end position="55"/>
    </location>
</feature>
<dbReference type="Pfam" id="PF13148">
    <property type="entry name" value="DUF3987"/>
    <property type="match status" value="1"/>
</dbReference>
<reference evidence="2 3" key="1">
    <citation type="submission" date="2016-11" db="EMBL/GenBank/DDBJ databases">
        <authorList>
            <person name="Jaros S."/>
            <person name="Januszkiewicz K."/>
            <person name="Wedrychowicz H."/>
        </authorList>
    </citation>
    <scope>NUCLEOTIDE SEQUENCE [LARGE SCALE GENOMIC DNA]</scope>
    <source>
        <strain evidence="2 3">DSM 26883</strain>
    </source>
</reference>
<keyword evidence="1" id="KW-0472">Membrane</keyword>
<dbReference type="EMBL" id="FQVD01000027">
    <property type="protein sequence ID" value="SHF63081.1"/>
    <property type="molecule type" value="Genomic_DNA"/>
</dbReference>
<name>A0A1M5D818_9BACE</name>
<gene>
    <name evidence="2" type="ORF">SAMN05444349_12745</name>
</gene>
<dbReference type="Proteomes" id="UP000184436">
    <property type="component" value="Unassembled WGS sequence"/>
</dbReference>
<keyword evidence="3" id="KW-1185">Reference proteome</keyword>
<dbReference type="RefSeq" id="WP_025076070.1">
    <property type="nucleotide sequence ID" value="NZ_FQVD01000027.1"/>
</dbReference>
<dbReference type="OrthoDB" id="1022178at2"/>
<protein>
    <recommendedName>
        <fullName evidence="4">DUF3987 domain-containing protein</fullName>
    </recommendedName>
</protein>
<dbReference type="AlphaFoldDB" id="A0A1M5D818"/>